<keyword evidence="2" id="KW-1185">Reference proteome</keyword>
<dbReference type="PANTHER" id="PTHR47331:SF2">
    <property type="match status" value="1"/>
</dbReference>
<dbReference type="PANTHER" id="PTHR47331">
    <property type="entry name" value="PHD-TYPE DOMAIN-CONTAINING PROTEIN"/>
    <property type="match status" value="1"/>
</dbReference>
<proteinExistence type="predicted"/>
<dbReference type="KEGG" id="mde:105262506"/>
<accession>A0A9J7DC01</accession>
<dbReference type="Gene3D" id="3.30.420.10">
    <property type="entry name" value="Ribonuclease H-like superfamily/Ribonuclease H"/>
    <property type="match status" value="1"/>
</dbReference>
<protein>
    <submittedName>
        <fullName evidence="3">Uncharacterized protein LOC105262506</fullName>
    </submittedName>
</protein>
<name>A0A9J7DC01_MUSDO</name>
<dbReference type="RefSeq" id="XP_011296008.3">
    <property type="nucleotide sequence ID" value="XM_011297706.3"/>
</dbReference>
<dbReference type="Gene3D" id="1.10.340.70">
    <property type="match status" value="1"/>
</dbReference>
<dbReference type="SUPFAM" id="SSF53098">
    <property type="entry name" value="Ribonuclease H-like"/>
    <property type="match status" value="1"/>
</dbReference>
<organism evidence="2 3">
    <name type="scientific">Musca domestica</name>
    <name type="common">House fly</name>
    <dbReference type="NCBI Taxonomy" id="7370"/>
    <lineage>
        <taxon>Eukaryota</taxon>
        <taxon>Metazoa</taxon>
        <taxon>Ecdysozoa</taxon>
        <taxon>Arthropoda</taxon>
        <taxon>Hexapoda</taxon>
        <taxon>Insecta</taxon>
        <taxon>Pterygota</taxon>
        <taxon>Neoptera</taxon>
        <taxon>Endopterygota</taxon>
        <taxon>Diptera</taxon>
        <taxon>Brachycera</taxon>
        <taxon>Muscomorpha</taxon>
        <taxon>Muscoidea</taxon>
        <taxon>Muscidae</taxon>
        <taxon>Musca</taxon>
    </lineage>
</organism>
<dbReference type="InterPro" id="IPR041588">
    <property type="entry name" value="Integrase_H2C2"/>
</dbReference>
<dbReference type="OrthoDB" id="2162994at2759"/>
<reference evidence="3" key="1">
    <citation type="submission" date="2025-08" db="UniProtKB">
        <authorList>
            <consortium name="RefSeq"/>
        </authorList>
    </citation>
    <scope>IDENTIFICATION</scope>
    <source>
        <strain evidence="3">Aabys</strain>
        <tissue evidence="3">Whole body</tissue>
    </source>
</reference>
<dbReference type="InterPro" id="IPR012337">
    <property type="entry name" value="RNaseH-like_sf"/>
</dbReference>
<dbReference type="InterPro" id="IPR036397">
    <property type="entry name" value="RNaseH_sf"/>
</dbReference>
<evidence type="ECO:0000259" key="1">
    <source>
        <dbReference type="PROSITE" id="PS50994"/>
    </source>
</evidence>
<gene>
    <name evidence="3" type="primary">LOC105262506</name>
</gene>
<dbReference type="GeneID" id="105262506"/>
<dbReference type="InterPro" id="IPR001584">
    <property type="entry name" value="Integrase_cat-core"/>
</dbReference>
<feature type="domain" description="Integrase catalytic" evidence="1">
    <location>
        <begin position="112"/>
        <end position="312"/>
    </location>
</feature>
<dbReference type="Pfam" id="PF17921">
    <property type="entry name" value="Integrase_H2C2"/>
    <property type="match status" value="1"/>
</dbReference>
<dbReference type="PROSITE" id="PS50994">
    <property type="entry name" value="INTEGRASE"/>
    <property type="match status" value="1"/>
</dbReference>
<dbReference type="AlphaFoldDB" id="A0A9J7DC01"/>
<evidence type="ECO:0000313" key="3">
    <source>
        <dbReference type="RefSeq" id="XP_011296008.3"/>
    </source>
</evidence>
<evidence type="ECO:0000313" key="2">
    <source>
        <dbReference type="Proteomes" id="UP001652621"/>
    </source>
</evidence>
<dbReference type="Proteomes" id="UP001652621">
    <property type="component" value="Unplaced"/>
</dbReference>
<sequence length="365" mass="41150">MKKTQISPSSPLLTLNPFIDSKGIIRANGRLVQSPALTYSERHPIILPHGAKLSKLLVEFTHKVTLHGGNQLMTRVLRSEFWIFGLKSLIKQTIRKCRICLIHKKQTQTQIMASLPPERTFLSLYKHRVDFAGPFNIKSYSGGACFITKGYVCLFVCFATKAIHLEPTSDLSTYAFLAAFSRFISRRGRPSCIFSDNGTNFVGAVDLLKRDRLAFMKSIQNSTIQNNFTQNLTWKFIPPGAPHMGGLWEAGVKSFKIHLRKSIPKMNFTFEEFTTILSRIEGCLNSRPLSPASDDPNDLSPLTPGSAVAELQRGAIHNLHRFAPPHEQYLESEGKCGNYRRSPKTHLLGPNARRPHEMLYKLRPC</sequence>